<keyword evidence="1" id="KW-1133">Transmembrane helix</keyword>
<name>A0A2M8FF12_9BACT</name>
<evidence type="ECO:0008006" key="4">
    <source>
        <dbReference type="Google" id="ProtNLM"/>
    </source>
</evidence>
<dbReference type="Proteomes" id="UP000230391">
    <property type="component" value="Unassembled WGS sequence"/>
</dbReference>
<feature type="transmembrane region" description="Helical" evidence="1">
    <location>
        <begin position="44"/>
        <end position="64"/>
    </location>
</feature>
<evidence type="ECO:0000313" key="3">
    <source>
        <dbReference type="Proteomes" id="UP000230391"/>
    </source>
</evidence>
<accession>A0A2M8FF12</accession>
<proteinExistence type="predicted"/>
<evidence type="ECO:0000256" key="1">
    <source>
        <dbReference type="SAM" id="Phobius"/>
    </source>
</evidence>
<evidence type="ECO:0000313" key="2">
    <source>
        <dbReference type="EMBL" id="PJC56224.1"/>
    </source>
</evidence>
<keyword evidence="1" id="KW-0812">Transmembrane</keyword>
<feature type="transmembrane region" description="Helical" evidence="1">
    <location>
        <begin position="9"/>
        <end position="32"/>
    </location>
</feature>
<comment type="caution">
    <text evidence="2">The sequence shown here is derived from an EMBL/GenBank/DDBJ whole genome shotgun (WGS) entry which is preliminary data.</text>
</comment>
<feature type="non-terminal residue" evidence="2">
    <location>
        <position position="264"/>
    </location>
</feature>
<dbReference type="AlphaFoldDB" id="A0A2M8FF12"/>
<dbReference type="EMBL" id="PFRD01000057">
    <property type="protein sequence ID" value="PJC56224.1"/>
    <property type="molecule type" value="Genomic_DNA"/>
</dbReference>
<protein>
    <recommendedName>
        <fullName evidence="4">Sugar transferase</fullName>
    </recommendedName>
</protein>
<keyword evidence="1" id="KW-0472">Membrane</keyword>
<feature type="transmembrane region" description="Helical" evidence="1">
    <location>
        <begin position="107"/>
        <end position="126"/>
    </location>
</feature>
<feature type="transmembrane region" description="Helical" evidence="1">
    <location>
        <begin position="84"/>
        <end position="101"/>
    </location>
</feature>
<reference evidence="3" key="1">
    <citation type="submission" date="2017-09" db="EMBL/GenBank/DDBJ databases">
        <title>Depth-based differentiation of microbial function through sediment-hosted aquifers and enrichment of novel symbionts in the deep terrestrial subsurface.</title>
        <authorList>
            <person name="Probst A.J."/>
            <person name="Ladd B."/>
            <person name="Jarett J.K."/>
            <person name="Geller-Mcgrath D.E."/>
            <person name="Sieber C.M.K."/>
            <person name="Emerson J.B."/>
            <person name="Anantharaman K."/>
            <person name="Thomas B.C."/>
            <person name="Malmstrom R."/>
            <person name="Stieglmeier M."/>
            <person name="Klingl A."/>
            <person name="Woyke T."/>
            <person name="Ryan C.M."/>
            <person name="Banfield J.F."/>
        </authorList>
    </citation>
    <scope>NUCLEOTIDE SEQUENCE [LARGE SCALE GENOMIC DNA]</scope>
</reference>
<organism evidence="2 3">
    <name type="scientific">Candidatus Kaiserbacteria bacterium CG_4_9_14_0_2_um_filter_41_32</name>
    <dbReference type="NCBI Taxonomy" id="1974601"/>
    <lineage>
        <taxon>Bacteria</taxon>
        <taxon>Candidatus Kaiseribacteriota</taxon>
    </lineage>
</organism>
<sequence>MGERTRELFILISGDVTIFMVSLWLTLLLRYLTWPSWPLLEAHFWPFLLLAFFWLFIFYIGGLYDKQTVFLKTFLFSRILNIQVANVLLASLIFTIVPFGITPKTNLVIYLAVSVVLVSIWRLYLFNFLSPKTNHRAILLADGDEAVELADEVNNNDRYNYQFIRLIDSKIAKNTPDFKDKLLALIEKENIQIIVADPHSVHLEKVLPSLFDLAFLDFRFTFLNFYQVYENTFDRVPLSALRYDWFLTHVSQSKSLVYDFAKRI</sequence>
<gene>
    <name evidence="2" type="ORF">CO026_01495</name>
</gene>